<keyword evidence="5" id="KW-0539">Nucleus</keyword>
<feature type="region of interest" description="Disordered" evidence="6">
    <location>
        <begin position="486"/>
        <end position="513"/>
    </location>
</feature>
<accession>A0ABR0J3P0</accession>
<proteinExistence type="predicted"/>
<dbReference type="EMBL" id="JAVRRF010000019">
    <property type="protein sequence ID" value="KAK5055701.1"/>
    <property type="molecule type" value="Genomic_DNA"/>
</dbReference>
<dbReference type="InterPro" id="IPR050815">
    <property type="entry name" value="TF_fung"/>
</dbReference>
<organism evidence="7 8">
    <name type="scientific">Exophiala sideris</name>
    <dbReference type="NCBI Taxonomy" id="1016849"/>
    <lineage>
        <taxon>Eukaryota</taxon>
        <taxon>Fungi</taxon>
        <taxon>Dikarya</taxon>
        <taxon>Ascomycota</taxon>
        <taxon>Pezizomycotina</taxon>
        <taxon>Eurotiomycetes</taxon>
        <taxon>Chaetothyriomycetidae</taxon>
        <taxon>Chaetothyriales</taxon>
        <taxon>Herpotrichiellaceae</taxon>
        <taxon>Exophiala</taxon>
    </lineage>
</organism>
<protein>
    <recommendedName>
        <fullName evidence="9">Transcription factor domain-containing protein</fullName>
    </recommendedName>
</protein>
<keyword evidence="2" id="KW-0479">Metal-binding</keyword>
<evidence type="ECO:0000256" key="1">
    <source>
        <dbReference type="ARBA" id="ARBA00004123"/>
    </source>
</evidence>
<evidence type="ECO:0000256" key="6">
    <source>
        <dbReference type="SAM" id="MobiDB-lite"/>
    </source>
</evidence>
<evidence type="ECO:0000313" key="8">
    <source>
        <dbReference type="Proteomes" id="UP001345691"/>
    </source>
</evidence>
<keyword evidence="8" id="KW-1185">Reference proteome</keyword>
<dbReference type="PANTHER" id="PTHR47338">
    <property type="entry name" value="ZN(II)2CYS6 TRANSCRIPTION FACTOR (EUROFUNG)-RELATED"/>
    <property type="match status" value="1"/>
</dbReference>
<dbReference type="CDD" id="cd12148">
    <property type="entry name" value="fungal_TF_MHR"/>
    <property type="match status" value="1"/>
</dbReference>
<dbReference type="Proteomes" id="UP001345691">
    <property type="component" value="Unassembled WGS sequence"/>
</dbReference>
<evidence type="ECO:0000256" key="5">
    <source>
        <dbReference type="ARBA" id="ARBA00023242"/>
    </source>
</evidence>
<feature type="region of interest" description="Disordered" evidence="6">
    <location>
        <begin position="392"/>
        <end position="412"/>
    </location>
</feature>
<reference evidence="7 8" key="1">
    <citation type="submission" date="2023-08" db="EMBL/GenBank/DDBJ databases">
        <title>Black Yeasts Isolated from many extreme environments.</title>
        <authorList>
            <person name="Coleine C."/>
            <person name="Stajich J.E."/>
            <person name="Selbmann L."/>
        </authorList>
    </citation>
    <scope>NUCLEOTIDE SEQUENCE [LARGE SCALE GENOMIC DNA]</scope>
    <source>
        <strain evidence="7 8">CCFEE 6328</strain>
    </source>
</reference>
<name>A0ABR0J3P0_9EURO</name>
<evidence type="ECO:0000313" key="7">
    <source>
        <dbReference type="EMBL" id="KAK5055701.1"/>
    </source>
</evidence>
<evidence type="ECO:0000256" key="3">
    <source>
        <dbReference type="ARBA" id="ARBA00023015"/>
    </source>
</evidence>
<evidence type="ECO:0008006" key="9">
    <source>
        <dbReference type="Google" id="ProtNLM"/>
    </source>
</evidence>
<keyword evidence="3" id="KW-0805">Transcription regulation</keyword>
<sequence length="622" mass="68155">MCSTSMHYLVHRSTVSLRDTVSEHLFALKARRCLANDRNRHLVHRVQSYCVLALHEMHQANGLQAWVELASAKAILHIIQATAQDALGNARALELASNFVRVLDLTLLVGNATLSPGAGYHMALANMAGNMETHLMVLLDLQVRIQQFTAHPDQGSGQPHLHSASMFRRLQSELDRFLLELPDEICSTRLVLDYEIDNGSVTRLHCSLTWHCCVLILNRMFLPTRSTPAGEDHLRSIDQVSPSDQSSLPKRPVHFQAERRNACFASASCIATICNEFMMQGTFLPTPLMGYSCYQSCLILLEQLHELQEADRKDVMRHLQICFALLGAMRRFYLPVENWIDTILDVACEPRGGPAKEVPGDVSDHYFARFPNVKEAAMIPLMTEPRTTRRLTAVPPQSSVASGTTTSPPPTTLVEVKKNAWLDVYQDNLQDHIEAYSTSPKDQGAIGSLDGHVAKVSPGGITAACGSEVDAYTAPTVTMSAVQQGNGPALSGGHGGAMGSDSELREPTTDPSAVVHGRPLQSADNFHVQHDADLDCLAPQYASMGTEVMLEPGQPAELSFDELPWPVPSQYDFCGDLDIEAMLSQQLYHGEAWTDAHVGAQISACQNQWSDGIFGNPDGGVM</sequence>
<comment type="subcellular location">
    <subcellularLocation>
        <location evidence="1">Nucleus</location>
    </subcellularLocation>
</comment>
<gene>
    <name evidence="7" type="ORF">LTR69_008076</name>
</gene>
<evidence type="ECO:0000256" key="2">
    <source>
        <dbReference type="ARBA" id="ARBA00022723"/>
    </source>
</evidence>
<evidence type="ECO:0000256" key="4">
    <source>
        <dbReference type="ARBA" id="ARBA00023163"/>
    </source>
</evidence>
<keyword evidence="4" id="KW-0804">Transcription</keyword>
<dbReference type="PANTHER" id="PTHR47338:SF27">
    <property type="entry name" value="ZN(II)2CYS6 TRANSCRIPTION FACTOR (EUROFUNG)"/>
    <property type="match status" value="1"/>
</dbReference>
<comment type="caution">
    <text evidence="7">The sequence shown here is derived from an EMBL/GenBank/DDBJ whole genome shotgun (WGS) entry which is preliminary data.</text>
</comment>